<dbReference type="GO" id="GO:0016757">
    <property type="term" value="F:glycosyltransferase activity"/>
    <property type="evidence" value="ECO:0007669"/>
    <property type="project" value="UniProtKB-KW"/>
</dbReference>
<gene>
    <name evidence="5" type="primary">mshA_2</name>
    <name evidence="5" type="ORF">Afe05nite_73130</name>
</gene>
<dbReference type="GO" id="GO:1901137">
    <property type="term" value="P:carbohydrate derivative biosynthetic process"/>
    <property type="evidence" value="ECO:0007669"/>
    <property type="project" value="UniProtKB-ARBA"/>
</dbReference>
<keyword evidence="1" id="KW-0328">Glycosyltransferase</keyword>
<proteinExistence type="predicted"/>
<accession>A0A919J7H1</accession>
<evidence type="ECO:0000256" key="2">
    <source>
        <dbReference type="ARBA" id="ARBA00022679"/>
    </source>
</evidence>
<evidence type="ECO:0000313" key="5">
    <source>
        <dbReference type="EMBL" id="GIE15473.1"/>
    </source>
</evidence>
<dbReference type="PANTHER" id="PTHR45947:SF3">
    <property type="entry name" value="SULFOQUINOVOSYL TRANSFERASE SQD2"/>
    <property type="match status" value="1"/>
</dbReference>
<dbReference type="InterPro" id="IPR050194">
    <property type="entry name" value="Glycosyltransferase_grp1"/>
</dbReference>
<keyword evidence="6" id="KW-1185">Reference proteome</keyword>
<evidence type="ECO:0000256" key="1">
    <source>
        <dbReference type="ARBA" id="ARBA00022676"/>
    </source>
</evidence>
<dbReference type="CDD" id="cd03801">
    <property type="entry name" value="GT4_PimA-like"/>
    <property type="match status" value="1"/>
</dbReference>
<reference evidence="5" key="1">
    <citation type="submission" date="2021-01" db="EMBL/GenBank/DDBJ databases">
        <title>Whole genome shotgun sequence of Actinoplanes ferrugineus NBRC 15555.</title>
        <authorList>
            <person name="Komaki H."/>
            <person name="Tamura T."/>
        </authorList>
    </citation>
    <scope>NUCLEOTIDE SEQUENCE</scope>
    <source>
        <strain evidence="5">NBRC 15555</strain>
    </source>
</reference>
<dbReference type="Gene3D" id="3.40.50.2000">
    <property type="entry name" value="Glycogen Phosphorylase B"/>
    <property type="match status" value="2"/>
</dbReference>
<protein>
    <submittedName>
        <fullName evidence="5">D-inositol-3-phosphate glycosyltransferase</fullName>
    </submittedName>
</protein>
<dbReference type="InterPro" id="IPR028098">
    <property type="entry name" value="Glyco_trans_4-like_N"/>
</dbReference>
<name>A0A919J7H1_9ACTN</name>
<evidence type="ECO:0000259" key="3">
    <source>
        <dbReference type="Pfam" id="PF00534"/>
    </source>
</evidence>
<dbReference type="EMBL" id="BOMM01000067">
    <property type="protein sequence ID" value="GIE15473.1"/>
    <property type="molecule type" value="Genomic_DNA"/>
</dbReference>
<sequence>MRILIANHTPIHGSGSGTYVLALATGLSRRGHEIALLTPPGGTKVELPPGIRHFEADELAGEFPSFTGHPCSSRLYSQMSPDSLAEVTSIWERALDRVIGAWGPALVHSQHLWLLTSAALKLGQTVVATCHGSEVPYLDAERSRRHRFQDDRSPAAVISISRFVLENTSRHLLPDTAHVAILNPYDARRFAHRPRTAAAHRPRIGFVNRLVSYKRGDRFLEITRDLAEEVPGLEARIVGDGTERPKLERLAASLGVHERTRFLGFQPLAVMPEVFRDLDAVVMCSPSEPFGLAAIEAAACGTPVFVPNSGGLGELAVPPYIRAYALESPDVVTELARLLAEPETEASREERSRHIEGRYSLDAYLDQLEDVYAGAIGHGRRPPS</sequence>
<keyword evidence="2" id="KW-0808">Transferase</keyword>
<dbReference type="Pfam" id="PF00534">
    <property type="entry name" value="Glycos_transf_1"/>
    <property type="match status" value="1"/>
</dbReference>
<feature type="domain" description="Glycosyl transferase family 1" evidence="3">
    <location>
        <begin position="198"/>
        <end position="351"/>
    </location>
</feature>
<dbReference type="PANTHER" id="PTHR45947">
    <property type="entry name" value="SULFOQUINOVOSYL TRANSFERASE SQD2"/>
    <property type="match status" value="1"/>
</dbReference>
<dbReference type="RefSeq" id="WP_203821838.1">
    <property type="nucleotide sequence ID" value="NZ_BAAABP010000019.1"/>
</dbReference>
<comment type="caution">
    <text evidence="5">The sequence shown here is derived from an EMBL/GenBank/DDBJ whole genome shotgun (WGS) entry which is preliminary data.</text>
</comment>
<feature type="domain" description="Glycosyltransferase subfamily 4-like N-terminal" evidence="4">
    <location>
        <begin position="14"/>
        <end position="183"/>
    </location>
</feature>
<dbReference type="InterPro" id="IPR001296">
    <property type="entry name" value="Glyco_trans_1"/>
</dbReference>
<dbReference type="AlphaFoldDB" id="A0A919J7H1"/>
<dbReference type="Pfam" id="PF13439">
    <property type="entry name" value="Glyco_transf_4"/>
    <property type="match status" value="1"/>
</dbReference>
<dbReference type="SUPFAM" id="SSF53756">
    <property type="entry name" value="UDP-Glycosyltransferase/glycogen phosphorylase"/>
    <property type="match status" value="1"/>
</dbReference>
<evidence type="ECO:0000259" key="4">
    <source>
        <dbReference type="Pfam" id="PF13439"/>
    </source>
</evidence>
<organism evidence="5 6">
    <name type="scientific">Paractinoplanes ferrugineus</name>
    <dbReference type="NCBI Taxonomy" id="113564"/>
    <lineage>
        <taxon>Bacteria</taxon>
        <taxon>Bacillati</taxon>
        <taxon>Actinomycetota</taxon>
        <taxon>Actinomycetes</taxon>
        <taxon>Micromonosporales</taxon>
        <taxon>Micromonosporaceae</taxon>
        <taxon>Paractinoplanes</taxon>
    </lineage>
</organism>
<dbReference type="Proteomes" id="UP000598174">
    <property type="component" value="Unassembled WGS sequence"/>
</dbReference>
<evidence type="ECO:0000313" key="6">
    <source>
        <dbReference type="Proteomes" id="UP000598174"/>
    </source>
</evidence>